<evidence type="ECO:0008006" key="4">
    <source>
        <dbReference type="Google" id="ProtNLM"/>
    </source>
</evidence>
<dbReference type="GO" id="GO:0005506">
    <property type="term" value="F:iron ion binding"/>
    <property type="evidence" value="ECO:0007669"/>
    <property type="project" value="UniProtKB-ARBA"/>
</dbReference>
<evidence type="ECO:0000313" key="3">
    <source>
        <dbReference type="Proteomes" id="UP000648075"/>
    </source>
</evidence>
<evidence type="ECO:0000256" key="1">
    <source>
        <dbReference type="ARBA" id="ARBA00001954"/>
    </source>
</evidence>
<dbReference type="Gene3D" id="2.60.120.620">
    <property type="entry name" value="q2cbj1_9rhob like domain"/>
    <property type="match status" value="1"/>
</dbReference>
<reference evidence="2" key="1">
    <citation type="journal article" date="2014" name="Int. J. Syst. Evol. Microbiol.">
        <title>Complete genome sequence of Corynebacterium casei LMG S-19264T (=DSM 44701T), isolated from a smear-ripened cheese.</title>
        <authorList>
            <consortium name="US DOE Joint Genome Institute (JGI-PGF)"/>
            <person name="Walter F."/>
            <person name="Albersmeier A."/>
            <person name="Kalinowski J."/>
            <person name="Ruckert C."/>
        </authorList>
    </citation>
    <scope>NUCLEOTIDE SEQUENCE</scope>
    <source>
        <strain evidence="2">KCTC 32255</strain>
    </source>
</reference>
<evidence type="ECO:0000313" key="2">
    <source>
        <dbReference type="EMBL" id="GGZ11334.1"/>
    </source>
</evidence>
<dbReference type="Proteomes" id="UP000648075">
    <property type="component" value="Unassembled WGS sequence"/>
</dbReference>
<comment type="cofactor">
    <cofactor evidence="1">
        <name>Fe(2+)</name>
        <dbReference type="ChEBI" id="CHEBI:29033"/>
    </cofactor>
</comment>
<dbReference type="AlphaFoldDB" id="A0A918PJG3"/>
<name>A0A918PJG3_9SPHN</name>
<proteinExistence type="predicted"/>
<dbReference type="RefSeq" id="WP_189621848.1">
    <property type="nucleotide sequence ID" value="NZ_BMZA01000012.1"/>
</dbReference>
<accession>A0A918PJG3</accession>
<dbReference type="PANTHER" id="PTHR20883">
    <property type="entry name" value="PHYTANOYL-COA DIOXYGENASE DOMAIN CONTAINING 1"/>
    <property type="match status" value="1"/>
</dbReference>
<sequence>MATHALNIPDAIDIDVRAIVPQQDLQDCTHLLDDFEALNAFYGEHGYLLFRRALSQHSVERARDEMLAIAADCFGITRKGDNDAKWTGKPLENFSEDSEIFSGISRRMIEDPSNQDFLAKVLGEPAAMVPLVQYRLYPPNGPITPVHQDGFYSPGIEGYRPVWTALVDCPREVGGLMIAVGEHKRGFFHNLARTKTFAIPEGVITPDSWATTDFTAGDVLVVHPHTPHAGTPNRSDRLRVTFDTRVQSAKHPNAFSAVVKAVTPTSLTVIADNEVVGEVTLAVSAETFIRVRDPGIREDFTKFTEYTVPGMRLLVVRDKNNNAQMLRCPTNP</sequence>
<reference evidence="2" key="2">
    <citation type="submission" date="2020-09" db="EMBL/GenBank/DDBJ databases">
        <authorList>
            <person name="Sun Q."/>
            <person name="Kim S."/>
        </authorList>
    </citation>
    <scope>NUCLEOTIDE SEQUENCE</scope>
    <source>
        <strain evidence="2">KCTC 32255</strain>
    </source>
</reference>
<organism evidence="2 3">
    <name type="scientific">Novosphingobium colocasiae</name>
    <dbReference type="NCBI Taxonomy" id="1256513"/>
    <lineage>
        <taxon>Bacteria</taxon>
        <taxon>Pseudomonadati</taxon>
        <taxon>Pseudomonadota</taxon>
        <taxon>Alphaproteobacteria</taxon>
        <taxon>Sphingomonadales</taxon>
        <taxon>Sphingomonadaceae</taxon>
        <taxon>Novosphingobium</taxon>
    </lineage>
</organism>
<comment type="caution">
    <text evidence="2">The sequence shown here is derived from an EMBL/GenBank/DDBJ whole genome shotgun (WGS) entry which is preliminary data.</text>
</comment>
<dbReference type="EMBL" id="BMZA01000012">
    <property type="protein sequence ID" value="GGZ11334.1"/>
    <property type="molecule type" value="Genomic_DNA"/>
</dbReference>
<dbReference type="SUPFAM" id="SSF51197">
    <property type="entry name" value="Clavaminate synthase-like"/>
    <property type="match status" value="1"/>
</dbReference>
<protein>
    <recommendedName>
        <fullName evidence="4">Phytanoyl-CoA dioxygenase</fullName>
    </recommendedName>
</protein>
<gene>
    <name evidence="2" type="ORF">GCM10011614_27900</name>
</gene>
<dbReference type="PANTHER" id="PTHR20883:SF48">
    <property type="entry name" value="ECTOINE DIOXYGENASE"/>
    <property type="match status" value="1"/>
</dbReference>
<keyword evidence="3" id="KW-1185">Reference proteome</keyword>
<dbReference type="GO" id="GO:0016706">
    <property type="term" value="F:2-oxoglutarate-dependent dioxygenase activity"/>
    <property type="evidence" value="ECO:0007669"/>
    <property type="project" value="UniProtKB-ARBA"/>
</dbReference>
<dbReference type="InterPro" id="IPR008775">
    <property type="entry name" value="Phytyl_CoA_dOase-like"/>
</dbReference>
<dbReference type="Pfam" id="PF05721">
    <property type="entry name" value="PhyH"/>
    <property type="match status" value="1"/>
</dbReference>